<gene>
    <name evidence="2" type="ORF">E5K04_11065</name>
</gene>
<evidence type="ECO:0000313" key="2">
    <source>
        <dbReference type="EMBL" id="TIC81471.1"/>
    </source>
</evidence>
<evidence type="ECO:0000259" key="1">
    <source>
        <dbReference type="Pfam" id="PF09361"/>
    </source>
</evidence>
<protein>
    <submittedName>
        <fullName evidence="2">Phasin family protein</fullName>
    </submittedName>
</protein>
<reference evidence="2 3" key="1">
    <citation type="submission" date="2019-04" db="EMBL/GenBank/DDBJ databases">
        <title>Crenobacter sp. nov.</title>
        <authorList>
            <person name="Shi S."/>
        </authorList>
    </citation>
    <scope>NUCLEOTIDE SEQUENCE [LARGE SCALE GENOMIC DNA]</scope>
    <source>
        <strain evidence="2 3">GY 70310</strain>
    </source>
</reference>
<comment type="caution">
    <text evidence="2">The sequence shown here is derived from an EMBL/GenBank/DDBJ whole genome shotgun (WGS) entry which is preliminary data.</text>
</comment>
<name>A0A4T0US53_9NEIS</name>
<dbReference type="RefSeq" id="WP_136554056.1">
    <property type="nucleotide sequence ID" value="NZ_STGJ01000011.1"/>
</dbReference>
<dbReference type="EMBL" id="STGJ01000011">
    <property type="protein sequence ID" value="TIC81471.1"/>
    <property type="molecule type" value="Genomic_DNA"/>
</dbReference>
<dbReference type="AlphaFoldDB" id="A0A4T0US53"/>
<accession>A0A4T0US53</accession>
<keyword evidence="3" id="KW-1185">Reference proteome</keyword>
<proteinExistence type="predicted"/>
<dbReference type="NCBIfam" id="TIGR01841">
    <property type="entry name" value="phasin"/>
    <property type="match status" value="1"/>
</dbReference>
<dbReference type="Pfam" id="PF09361">
    <property type="entry name" value="Phasin_2"/>
    <property type="match status" value="1"/>
</dbReference>
<evidence type="ECO:0000313" key="3">
    <source>
        <dbReference type="Proteomes" id="UP000308891"/>
    </source>
</evidence>
<sequence>MNATTEQISKFSLGNYEAALRIAQITLDSTERLVKFNLELSKQSLEDNARFARELSGCTDAQGASQRFKELAGDAVEKGVANARGYYELVSQTQGALTQLAEESMGEFNKRLISQIETLAKDAPAGSDVAVNAVKTSIAATAATLNSVAKSAQQVVQFADSSVKNAAEVTAEAVKAGGKRSA</sequence>
<dbReference type="InterPro" id="IPR018968">
    <property type="entry name" value="Phasin"/>
</dbReference>
<feature type="domain" description="Phasin" evidence="1">
    <location>
        <begin position="6"/>
        <end position="104"/>
    </location>
</feature>
<dbReference type="OrthoDB" id="5298576at2"/>
<dbReference type="Proteomes" id="UP000308891">
    <property type="component" value="Unassembled WGS sequence"/>
</dbReference>
<dbReference type="InterPro" id="IPR010127">
    <property type="entry name" value="Phasin_subfam-1"/>
</dbReference>
<organism evidence="2 3">
    <name type="scientific">Crenobacter intestini</name>
    <dbReference type="NCBI Taxonomy" id="2563443"/>
    <lineage>
        <taxon>Bacteria</taxon>
        <taxon>Pseudomonadati</taxon>
        <taxon>Pseudomonadota</taxon>
        <taxon>Betaproteobacteria</taxon>
        <taxon>Neisseriales</taxon>
        <taxon>Neisseriaceae</taxon>
        <taxon>Crenobacter</taxon>
    </lineage>
</organism>